<dbReference type="Proteomes" id="UP000474228">
    <property type="component" value="Unassembled WGS sequence"/>
</dbReference>
<dbReference type="AlphaFoldDB" id="A0A6G2D748"/>
<comment type="caution">
    <text evidence="1">The sequence shown here is derived from an EMBL/GenBank/DDBJ whole genome shotgun (WGS) entry which is preliminary data.</text>
</comment>
<gene>
    <name evidence="1" type="ORF">GM539_13925</name>
</gene>
<dbReference type="RefSeq" id="WP_155458781.1">
    <property type="nucleotide sequence ID" value="NZ_WNHJ01000740.1"/>
</dbReference>
<feature type="non-terminal residue" evidence="1">
    <location>
        <position position="1"/>
    </location>
</feature>
<feature type="non-terminal residue" evidence="1">
    <location>
        <position position="87"/>
    </location>
</feature>
<accession>A0A6G2D748</accession>
<protein>
    <submittedName>
        <fullName evidence="1">Uncharacterized protein</fullName>
    </submittedName>
</protein>
<evidence type="ECO:0000313" key="1">
    <source>
        <dbReference type="EMBL" id="MTV64429.1"/>
    </source>
</evidence>
<evidence type="ECO:0000313" key="2">
    <source>
        <dbReference type="Proteomes" id="UP000474228"/>
    </source>
</evidence>
<proteinExistence type="predicted"/>
<organism evidence="1 2">
    <name type="scientific">Streptococcus pneumoniae</name>
    <dbReference type="NCBI Taxonomy" id="1313"/>
    <lineage>
        <taxon>Bacteria</taxon>
        <taxon>Bacillati</taxon>
        <taxon>Bacillota</taxon>
        <taxon>Bacilli</taxon>
        <taxon>Lactobacillales</taxon>
        <taxon>Streptococcaceae</taxon>
        <taxon>Streptococcus</taxon>
    </lineage>
</organism>
<sequence length="87" mass="10457">IMVADKKDFEPKNRKRFIGKIATGEYDAVVIGHTQFEKIPMSKEYQEKHIQDQIDEIVNYVEEYKHDRNQNFTVKQLEKTKKKLETR</sequence>
<name>A0A6G2D748_STREE</name>
<reference evidence="1 2" key="1">
    <citation type="submission" date="2019-11" db="EMBL/GenBank/DDBJ databases">
        <title>Growth characteristics of pneumococcus vary with the chemical composition of the capsule and with environmental conditions.</title>
        <authorList>
            <person name="Tothpal A."/>
            <person name="Desobry K."/>
            <person name="Joshi S."/>
            <person name="Wyllie A.L."/>
            <person name="Weinberger D.M."/>
        </authorList>
    </citation>
    <scope>NUCLEOTIDE SEQUENCE [LARGE SCALE GENOMIC DNA]</scope>
    <source>
        <strain evidence="2">pnumococcus22F</strain>
    </source>
</reference>
<dbReference type="EMBL" id="WNHJ01000740">
    <property type="protein sequence ID" value="MTV64429.1"/>
    <property type="molecule type" value="Genomic_DNA"/>
</dbReference>